<feature type="transmembrane region" description="Helical" evidence="1">
    <location>
        <begin position="43"/>
        <end position="63"/>
    </location>
</feature>
<proteinExistence type="predicted"/>
<accession>A0A7G6E179</accession>
<dbReference type="Proteomes" id="UP000515847">
    <property type="component" value="Chromosome"/>
</dbReference>
<evidence type="ECO:0000313" key="2">
    <source>
        <dbReference type="EMBL" id="QNB45833.1"/>
    </source>
</evidence>
<dbReference type="RefSeq" id="WP_034424704.1">
    <property type="nucleotide sequence ID" value="NZ_CP045798.1"/>
</dbReference>
<keyword evidence="3" id="KW-1185">Reference proteome</keyword>
<keyword evidence="1" id="KW-0472">Membrane</keyword>
<organism evidence="2 3">
    <name type="scientific">Thermanaerosceptrum fracticalcis</name>
    <dbReference type="NCBI Taxonomy" id="1712410"/>
    <lineage>
        <taxon>Bacteria</taxon>
        <taxon>Bacillati</taxon>
        <taxon>Bacillota</taxon>
        <taxon>Clostridia</taxon>
        <taxon>Eubacteriales</taxon>
        <taxon>Peptococcaceae</taxon>
        <taxon>Thermanaerosceptrum</taxon>
    </lineage>
</organism>
<evidence type="ECO:0000313" key="3">
    <source>
        <dbReference type="Proteomes" id="UP000515847"/>
    </source>
</evidence>
<protein>
    <submittedName>
        <fullName evidence="2">Uncharacterized protein</fullName>
    </submittedName>
</protein>
<dbReference type="AlphaFoldDB" id="A0A7G6E179"/>
<reference evidence="2 3" key="1">
    <citation type="journal article" date="2019" name="Front. Microbiol.">
        <title>Thermoanaerosceptrum fracticalcis gen. nov. sp. nov., a Novel Fumarate-Fermenting Microorganism From a Deep Fractured Carbonate Aquifer of the US Great Basin.</title>
        <authorList>
            <person name="Hamilton-Brehm S.D."/>
            <person name="Stewart L.E."/>
            <person name="Zavarin M."/>
            <person name="Caldwell M."/>
            <person name="Lawson P.A."/>
            <person name="Onstott T.C."/>
            <person name="Grzymski J."/>
            <person name="Neveux I."/>
            <person name="Lollar B.S."/>
            <person name="Russell C.E."/>
            <person name="Moser D.P."/>
        </authorList>
    </citation>
    <scope>NUCLEOTIDE SEQUENCE [LARGE SCALE GENOMIC DNA]</scope>
    <source>
        <strain evidence="2 3">DRI-13</strain>
    </source>
</reference>
<keyword evidence="1" id="KW-1133">Transmembrane helix</keyword>
<keyword evidence="1" id="KW-0812">Transmembrane</keyword>
<gene>
    <name evidence="2" type="ORF">BR63_05600</name>
</gene>
<evidence type="ECO:0000256" key="1">
    <source>
        <dbReference type="SAM" id="Phobius"/>
    </source>
</evidence>
<sequence>MTEHVCKQERLLGEHDRAIEDLMDYKKAQNGAIHRLEDKVDRLQYWVMGGVAAMALQFLLLLLKR</sequence>
<dbReference type="EMBL" id="CP045798">
    <property type="protein sequence ID" value="QNB45833.1"/>
    <property type="molecule type" value="Genomic_DNA"/>
</dbReference>
<dbReference type="KEGG" id="tfr:BR63_05600"/>
<name>A0A7G6E179_THEFR</name>